<dbReference type="PROSITE" id="PS50966">
    <property type="entry name" value="ZF_SWIM"/>
    <property type="match status" value="1"/>
</dbReference>
<evidence type="ECO:0000256" key="1">
    <source>
        <dbReference type="ARBA" id="ARBA00022578"/>
    </source>
</evidence>
<dbReference type="EMBL" id="CAJGYO010000005">
    <property type="protein sequence ID" value="CAD6233133.1"/>
    <property type="molecule type" value="Genomic_DNA"/>
</dbReference>
<dbReference type="GO" id="GO:0004803">
    <property type="term" value="F:transposase activity"/>
    <property type="evidence" value="ECO:0007669"/>
    <property type="project" value="InterPro"/>
</dbReference>
<dbReference type="InterPro" id="IPR018289">
    <property type="entry name" value="MULE_transposase_dom"/>
</dbReference>
<evidence type="ECO:0000256" key="6">
    <source>
        <dbReference type="ARBA" id="ARBA00023172"/>
    </source>
</evidence>
<dbReference type="InterPro" id="IPR006564">
    <property type="entry name" value="Znf_PMZ"/>
</dbReference>
<sequence length="820" mass="94058">MAGVRRLEGAPAPDYGYGIEKLTVLWLLPEMVVPSGLRIIDSDAETLIMKQVAYHVNNFVLYFDIYKSFKTSDWDDNVVNPGKPAAERHDDDDGDFVASDNDGSVDGDFVDSDYEVDHEDDDLFWDNIDDGVVDEGAGMGIVVSKGYKRNAPVGKENMAERQWDEISTDEDELELPDSNGEGKIGANMSSFRPEDIENPIFKLGMKFDSIELLRKAISEYSIKERVEIKMPWNDKKRIKAHCDVNCPWYLYASWDTRMSCIMIKSFVGNHTCQKKWELKRCTAKWLANKYLDRFRADEKMSLTNFGKTVQLEINLTISRMKLCRARRKAWEIIYGDEVKQFNELRNYRHELRRINPGSTFFLTCLDGFFSTLYMSMDACKRGFLTGCRPVICLDGCHIKTKFGGQLLTAIGIDPNDCIFPLAIAVVEVECLASWKWFLETLKEDLGIENTTPWTIMTDKQKGLIHVVQQVFPESEHRFCVRHLYHNFSGQFRGENFKNQLWRCARASTVVRWNQEMDKMRVLSKDAHAWLEKMPPNTWVRAFFSEYPKCDILLNNTCEVFNNYIVEARKLPILSMLQKIKVHDREWKYVVDIAAKKCECRRWDLTGIPCSHAIACLKHERIPEDSVLPHCYSIEAFQNAYNFQIFPCSDKTNWQNVGGTEVKPPKYEKKPGRPAKARKKAPHEQQGRNGPRLSKHGVTMHCSHCGKPDHNVARCAAKEAGEPAVQKRKRSAVQQAHEEARHQEEYQEVYTAEAETEATMSQVDNPMLSQLLDEASQTMRQHPVSQPIPDSAYIVSNVPLARQIQMTTATKAGGHQGPRKQ</sequence>
<keyword evidence="1" id="KW-0815">Transposition</keyword>
<dbReference type="InterPro" id="IPR001207">
    <property type="entry name" value="Transposase_mutator"/>
</dbReference>
<dbReference type="InterPro" id="IPR007527">
    <property type="entry name" value="Znf_SWIM"/>
</dbReference>
<dbReference type="Pfam" id="PF03108">
    <property type="entry name" value="DBD_Tnp_Mut"/>
    <property type="match status" value="1"/>
</dbReference>
<dbReference type="GO" id="GO:0008270">
    <property type="term" value="F:zinc ion binding"/>
    <property type="evidence" value="ECO:0007669"/>
    <property type="project" value="UniProtKB-KW"/>
</dbReference>
<evidence type="ECO:0000256" key="5">
    <source>
        <dbReference type="ARBA" id="ARBA00023125"/>
    </source>
</evidence>
<keyword evidence="3 7" id="KW-0863">Zinc-finger</keyword>
<evidence type="ECO:0000256" key="2">
    <source>
        <dbReference type="ARBA" id="ARBA00022723"/>
    </source>
</evidence>
<dbReference type="OrthoDB" id="785835at2759"/>
<dbReference type="InterPro" id="IPR004332">
    <property type="entry name" value="Transposase_MuDR"/>
</dbReference>
<evidence type="ECO:0000259" key="9">
    <source>
        <dbReference type="PROSITE" id="PS50966"/>
    </source>
</evidence>
<dbReference type="GO" id="GO:0003677">
    <property type="term" value="F:DNA binding"/>
    <property type="evidence" value="ECO:0007669"/>
    <property type="project" value="UniProtKB-KW"/>
</dbReference>
<keyword evidence="4" id="KW-0862">Zinc</keyword>
<reference evidence="10" key="1">
    <citation type="submission" date="2020-10" db="EMBL/GenBank/DDBJ databases">
        <authorList>
            <person name="Han B."/>
            <person name="Lu T."/>
            <person name="Zhao Q."/>
            <person name="Huang X."/>
            <person name="Zhao Y."/>
        </authorList>
    </citation>
    <scope>NUCLEOTIDE SEQUENCE</scope>
</reference>
<dbReference type="AlphaFoldDB" id="A0A811P120"/>
<keyword evidence="5" id="KW-0238">DNA-binding</keyword>
<proteinExistence type="predicted"/>
<feature type="region of interest" description="Disordered" evidence="8">
    <location>
        <begin position="80"/>
        <end position="102"/>
    </location>
</feature>
<dbReference type="SMART" id="SM00575">
    <property type="entry name" value="ZnF_PMZ"/>
    <property type="match status" value="1"/>
</dbReference>
<keyword evidence="11" id="KW-1185">Reference proteome</keyword>
<keyword evidence="2" id="KW-0479">Metal-binding</keyword>
<accession>A0A811P120</accession>
<comment type="caution">
    <text evidence="10">The sequence shown here is derived from an EMBL/GenBank/DDBJ whole genome shotgun (WGS) entry which is preliminary data.</text>
</comment>
<feature type="domain" description="SWIM-type" evidence="9">
    <location>
        <begin position="588"/>
        <end position="620"/>
    </location>
</feature>
<evidence type="ECO:0000256" key="3">
    <source>
        <dbReference type="ARBA" id="ARBA00022771"/>
    </source>
</evidence>
<dbReference type="PANTHER" id="PTHR31973:SF191">
    <property type="entry name" value="OS05G0489400 PROTEIN"/>
    <property type="match status" value="1"/>
</dbReference>
<gene>
    <name evidence="10" type="ORF">NCGR_LOCUS22615</name>
</gene>
<keyword evidence="6" id="KW-0233">DNA recombination</keyword>
<evidence type="ECO:0000313" key="11">
    <source>
        <dbReference type="Proteomes" id="UP000604825"/>
    </source>
</evidence>
<evidence type="ECO:0000256" key="4">
    <source>
        <dbReference type="ARBA" id="ARBA00022833"/>
    </source>
</evidence>
<dbReference type="PANTHER" id="PTHR31973">
    <property type="entry name" value="POLYPROTEIN, PUTATIVE-RELATED"/>
    <property type="match status" value="1"/>
</dbReference>
<organism evidence="10 11">
    <name type="scientific">Miscanthus lutarioriparius</name>
    <dbReference type="NCBI Taxonomy" id="422564"/>
    <lineage>
        <taxon>Eukaryota</taxon>
        <taxon>Viridiplantae</taxon>
        <taxon>Streptophyta</taxon>
        <taxon>Embryophyta</taxon>
        <taxon>Tracheophyta</taxon>
        <taxon>Spermatophyta</taxon>
        <taxon>Magnoliopsida</taxon>
        <taxon>Liliopsida</taxon>
        <taxon>Poales</taxon>
        <taxon>Poaceae</taxon>
        <taxon>PACMAD clade</taxon>
        <taxon>Panicoideae</taxon>
        <taxon>Andropogonodae</taxon>
        <taxon>Andropogoneae</taxon>
        <taxon>Saccharinae</taxon>
        <taxon>Miscanthus</taxon>
    </lineage>
</organism>
<feature type="region of interest" description="Disordered" evidence="8">
    <location>
        <begin position="656"/>
        <end position="694"/>
    </location>
</feature>
<dbReference type="GO" id="GO:0006313">
    <property type="term" value="P:DNA transposition"/>
    <property type="evidence" value="ECO:0007669"/>
    <property type="project" value="InterPro"/>
</dbReference>
<dbReference type="Proteomes" id="UP000604825">
    <property type="component" value="Unassembled WGS sequence"/>
</dbReference>
<name>A0A811P120_9POAL</name>
<protein>
    <recommendedName>
        <fullName evidence="9">SWIM-type domain-containing protein</fullName>
    </recommendedName>
</protein>
<dbReference type="PROSITE" id="PS01007">
    <property type="entry name" value="TRANSPOSASE_MUTATOR"/>
    <property type="match status" value="1"/>
</dbReference>
<evidence type="ECO:0000313" key="10">
    <source>
        <dbReference type="EMBL" id="CAD6233133.1"/>
    </source>
</evidence>
<evidence type="ECO:0000256" key="7">
    <source>
        <dbReference type="PROSITE-ProRule" id="PRU00325"/>
    </source>
</evidence>
<dbReference type="Pfam" id="PF10551">
    <property type="entry name" value="MULE"/>
    <property type="match status" value="1"/>
</dbReference>
<evidence type="ECO:0000256" key="8">
    <source>
        <dbReference type="SAM" id="MobiDB-lite"/>
    </source>
</evidence>
<feature type="compositionally biased region" description="Basic residues" evidence="8">
    <location>
        <begin position="671"/>
        <end position="680"/>
    </location>
</feature>
<dbReference type="Pfam" id="PF04434">
    <property type="entry name" value="SWIM"/>
    <property type="match status" value="1"/>
</dbReference>